<proteinExistence type="predicted"/>
<reference evidence="3" key="1">
    <citation type="journal article" date="2022" name="G3 (Bethesda)">
        <title>Unveiling the complete genome sequence of Alicyclobacillus acidoterrestris DSM 3922T, a taint-producing strain.</title>
        <authorList>
            <person name="Leonardo I.C."/>
            <person name="Barreto Crespo M.T."/>
            <person name="Gaspar F.B."/>
        </authorList>
    </citation>
    <scope>NUCLEOTIDE SEQUENCE [LARGE SCALE GENOMIC DNA]</scope>
    <source>
        <strain evidence="3">DSM 3922</strain>
    </source>
</reference>
<dbReference type="Pfam" id="PF13468">
    <property type="entry name" value="Glyoxalase_3"/>
    <property type="match status" value="1"/>
</dbReference>
<dbReference type="Proteomes" id="UP000829401">
    <property type="component" value="Chromosome"/>
</dbReference>
<accession>T0DUA0</accession>
<dbReference type="KEGG" id="aaco:K1I37_05530"/>
<organism evidence="2 3">
    <name type="scientific">Alicyclobacillus acidoterrestris (strain ATCC 49025 / DSM 3922 / CIP 106132 / NCIMB 13137 / GD3B)</name>
    <dbReference type="NCBI Taxonomy" id="1356854"/>
    <lineage>
        <taxon>Bacteria</taxon>
        <taxon>Bacillati</taxon>
        <taxon>Bacillota</taxon>
        <taxon>Bacilli</taxon>
        <taxon>Bacillales</taxon>
        <taxon>Alicyclobacillaceae</taxon>
        <taxon>Alicyclobacillus</taxon>
    </lineage>
</organism>
<keyword evidence="3" id="KW-1185">Reference proteome</keyword>
<protein>
    <submittedName>
        <fullName evidence="2">VOC family protein</fullName>
    </submittedName>
</protein>
<accession>A0A9E7CWR1</accession>
<evidence type="ECO:0000259" key="1">
    <source>
        <dbReference type="Pfam" id="PF13468"/>
    </source>
</evidence>
<evidence type="ECO:0000313" key="2">
    <source>
        <dbReference type="EMBL" id="UNO49958.1"/>
    </source>
</evidence>
<evidence type="ECO:0000313" key="3">
    <source>
        <dbReference type="Proteomes" id="UP000829401"/>
    </source>
</evidence>
<name>T0DUA0_ALIAG</name>
<dbReference type="EMBL" id="CP080467">
    <property type="protein sequence ID" value="UNO49958.1"/>
    <property type="molecule type" value="Genomic_DNA"/>
</dbReference>
<feature type="domain" description="Glyoxalase-like" evidence="1">
    <location>
        <begin position="26"/>
        <end position="208"/>
    </location>
</feature>
<dbReference type="InterPro" id="IPR025870">
    <property type="entry name" value="Glyoxalase-like_dom"/>
</dbReference>
<dbReference type="AlphaFoldDB" id="T0DUA0"/>
<gene>
    <name evidence="2" type="ORF">K1I37_05530</name>
</gene>
<dbReference type="STRING" id="1356854.N007_18680"/>
<sequence length="290" mass="32513">MSWSSFIASGMHENCNTALASTSTWIDHILHPVDRRVCVDVEPTLRRLGFHRIQEVSTTDALTNCTTFAAGNVLLQFVPTKSPFRSARATAEAGLASTRAHHRTPYIALGTDDIERKAVELREKGFRVSVSDPVPYVEIPCCDKVIRSKIVYVESASGPGIPCPCFVQWEPVDASHPQSVRPPLDQRAPRLREVAIAVENLPRVVEHWGVLTRSTPSESWIQSDIQAYCVRIPEQDEFITLCEPTGAGKIRDLLRIQGPQPFLFSFHQAPENRELELQGITLRMEKHAQR</sequence>
<dbReference type="RefSeq" id="WP_021294841.1">
    <property type="nucleotide sequence ID" value="NZ_AURB01000018.1"/>
</dbReference>